<reference evidence="1" key="5">
    <citation type="journal article" date="2002" name="Nature">
        <title>Analysis of the mouse transcriptome based on functional annotation of 60,770 full-length cDNAs.</title>
        <authorList>
            <consortium name="The FANTOM Consortium and the RIKEN Genome Exploration Research Group Phase I and II Team"/>
        </authorList>
    </citation>
    <scope>NUCLEOTIDE SEQUENCE</scope>
    <source>
        <strain evidence="1">C57BL/6J</strain>
        <tissue evidence="1">Cerebellum</tissue>
    </source>
</reference>
<reference evidence="1" key="1">
    <citation type="journal article" date="1999" name="Methods Enzymol.">
        <title>High-efficiency full-length cDNA cloning.</title>
        <authorList>
            <person name="Carninci P."/>
            <person name="Hayashizaki Y."/>
        </authorList>
    </citation>
    <scope>NUCLEOTIDE SEQUENCE</scope>
    <source>
        <strain evidence="1">C57BL/6J</strain>
        <tissue evidence="1">Cerebellum</tissue>
    </source>
</reference>
<organism evidence="1">
    <name type="scientific">Mus musculus</name>
    <name type="common">Mouse</name>
    <dbReference type="NCBI Taxonomy" id="10090"/>
    <lineage>
        <taxon>Eukaryota</taxon>
        <taxon>Metazoa</taxon>
        <taxon>Chordata</taxon>
        <taxon>Craniata</taxon>
        <taxon>Vertebrata</taxon>
        <taxon>Euteleostomi</taxon>
        <taxon>Mammalia</taxon>
        <taxon>Eutheria</taxon>
        <taxon>Euarchontoglires</taxon>
        <taxon>Glires</taxon>
        <taxon>Rodentia</taxon>
        <taxon>Myomorpha</taxon>
        <taxon>Muroidea</taxon>
        <taxon>Muridae</taxon>
        <taxon>Murinae</taxon>
        <taxon>Mus</taxon>
        <taxon>Mus</taxon>
    </lineage>
</organism>
<protein>
    <submittedName>
        <fullName evidence="1">Uncharacterized protein</fullName>
    </submittedName>
</protein>
<reference evidence="1" key="3">
    <citation type="journal article" date="2000" name="Genome Res.">
        <title>RIKEN integrated sequence analysis (RISA) system--384-format sequencing pipeline with 384 multicapillary sequencer.</title>
        <authorList>
            <person name="Shibata K."/>
            <person name="Itoh M."/>
            <person name="Aizawa K."/>
            <person name="Nagaoka S."/>
            <person name="Sasaki N."/>
            <person name="Carninci P."/>
            <person name="Konno H."/>
            <person name="Akiyama J."/>
            <person name="Nishi K."/>
            <person name="Kitsunai T."/>
            <person name="Tashiro H."/>
            <person name="Itoh M."/>
            <person name="Sumi N."/>
            <person name="Ishii Y."/>
            <person name="Nakamura S."/>
            <person name="Hazama M."/>
            <person name="Nishine T."/>
            <person name="Harada A."/>
            <person name="Yamamoto R."/>
            <person name="Matsumoto H."/>
            <person name="Sakaguchi S."/>
            <person name="Ikegami T."/>
            <person name="Kashiwagi K."/>
            <person name="Fujiwake S."/>
            <person name="Inoue K."/>
            <person name="Togawa Y."/>
            <person name="Izawa M."/>
            <person name="Ohara E."/>
            <person name="Watahiki M."/>
            <person name="Yoneda Y."/>
            <person name="Ishikawa T."/>
            <person name="Ozawa K."/>
            <person name="Tanaka T."/>
            <person name="Matsuura S."/>
            <person name="Kawai J."/>
            <person name="Okazaki Y."/>
            <person name="Muramatsu M."/>
            <person name="Inoue Y."/>
            <person name="Kira A."/>
            <person name="Hayashizaki Y."/>
        </authorList>
    </citation>
    <scope>NUCLEOTIDE SEQUENCE</scope>
    <source>
        <strain evidence="1">C57BL/6J</strain>
        <tissue evidence="1">Cerebellum</tissue>
    </source>
</reference>
<reference evidence="1" key="8">
    <citation type="journal article" date="2005" name="Science">
        <title>Antisense Transcription in the Mammalian Transcriptome.</title>
        <authorList>
            <consortium name="RIKEN Genome Exploration Research Group and Genome Science Group (Genome Network Project Core Group) and the FANTOM Consortium"/>
        </authorList>
    </citation>
    <scope>NUCLEOTIDE SEQUENCE</scope>
    <source>
        <strain evidence="1">C57BL/6J</strain>
        <tissue evidence="1">Cerebellum</tissue>
    </source>
</reference>
<dbReference type="AGR" id="MGI:2442513"/>
<dbReference type="EMBL" id="AK082287">
    <property type="protein sequence ID" value="BAC38455.1"/>
    <property type="molecule type" value="mRNA"/>
</dbReference>
<accession>Q8C4G0</accession>
<sequence>MFSMAKNIVTIKTRNEHIASRKFCLSSAWSMVSFKADEEIARNLKLKITFLMLILNGPSKLVLHKMVVNILKNSYKKENTSNLSMIYIVLRFSPLDNLLAFSYRIFLIL</sequence>
<proteinExistence type="evidence at transcript level"/>
<evidence type="ECO:0000313" key="2">
    <source>
        <dbReference type="MGI" id="MGI:2442513"/>
    </source>
</evidence>
<reference evidence="1" key="7">
    <citation type="journal article" date="2005" name="Science">
        <title>The Transcriptional Landscape of the Mammalian Genome.</title>
        <authorList>
            <consortium name="The FANTOM Consortium"/>
            <consortium name="Riken Genome Exploration Research Group and Genome Science Group (Genome Network Project Core Group)"/>
        </authorList>
    </citation>
    <scope>NUCLEOTIDE SEQUENCE</scope>
    <source>
        <strain evidence="1">C57BL/6J</strain>
        <tissue evidence="1">Cerebellum</tissue>
    </source>
</reference>
<evidence type="ECO:0000313" key="1">
    <source>
        <dbReference type="EMBL" id="BAC38455.1"/>
    </source>
</evidence>
<reference evidence="1" key="4">
    <citation type="journal article" date="2001" name="Nature">
        <title>Functional annotation of a full-length mouse cDNA collection.</title>
        <authorList>
            <consortium name="The RIKEN Genome Exploration Research Group Phase II Team and the FANTOM Consortium"/>
        </authorList>
    </citation>
    <scope>NUCLEOTIDE SEQUENCE</scope>
    <source>
        <strain evidence="1">C57BL/6J</strain>
        <tissue evidence="1">Cerebellum</tissue>
    </source>
</reference>
<name>Q8C4G0_MOUSE</name>
<dbReference type="AlphaFoldDB" id="Q8C4G0"/>
<reference evidence="1" key="2">
    <citation type="journal article" date="2000" name="Genome Res.">
        <title>Normalization and subtraction of cap-trapper-selected cDNAs to prepare full-length cDNA libraries for rapid discovery of new genes.</title>
        <authorList>
            <person name="Carninci P."/>
            <person name="Shibata Y."/>
            <person name="Hayatsu N."/>
            <person name="Sugahara Y."/>
            <person name="Shibata K."/>
            <person name="Itoh M."/>
            <person name="Konno H."/>
            <person name="Okazaki Y."/>
            <person name="Muramatsu M."/>
            <person name="Hayashizaki Y."/>
        </authorList>
    </citation>
    <scope>NUCLEOTIDE SEQUENCE</scope>
    <source>
        <strain evidence="1">C57BL/6J</strain>
        <tissue evidence="1">Cerebellum</tissue>
    </source>
</reference>
<dbReference type="MGI" id="MGI:2442513">
    <property type="gene designation" value="Eml5"/>
</dbReference>
<reference evidence="1" key="6">
    <citation type="submission" date="2002-04" db="EMBL/GenBank/DDBJ databases">
        <authorList>
            <person name="Adachi J."/>
            <person name="Aizawa K."/>
            <person name="Akimura T."/>
            <person name="Arakawa T."/>
            <person name="Bono H."/>
            <person name="Carninci P."/>
            <person name="Fukuda S."/>
            <person name="Furuno M."/>
            <person name="Hanagaki T."/>
            <person name="Hara A."/>
            <person name="Hashizume W."/>
            <person name="Hayashida K."/>
            <person name="Hayatsu N."/>
            <person name="Hiramoto K."/>
            <person name="Hiraoka T."/>
            <person name="Hirozane T."/>
            <person name="Hori F."/>
            <person name="Imotani K."/>
            <person name="Ishii Y."/>
            <person name="Itoh M."/>
            <person name="Kagawa I."/>
            <person name="Kasukawa T."/>
            <person name="Katoh H."/>
            <person name="Kawai J."/>
            <person name="Kojima Y."/>
            <person name="Kondo S."/>
            <person name="Konno H."/>
            <person name="Kouda M."/>
            <person name="Koya S."/>
            <person name="Kurihara C."/>
            <person name="Matsuyama T."/>
            <person name="Miyazaki A."/>
            <person name="Murata M."/>
            <person name="Nakamura M."/>
            <person name="Nishi K."/>
            <person name="Nomura K."/>
            <person name="Numazaki R."/>
            <person name="Ohno M."/>
            <person name="Ohsato N."/>
            <person name="Okazaki Y."/>
            <person name="Saito R."/>
            <person name="Saitoh H."/>
            <person name="Sakai C."/>
            <person name="Sakai K."/>
            <person name="Sakazume N."/>
            <person name="Sano H."/>
            <person name="Sasaki D."/>
            <person name="Shibata K."/>
            <person name="Shinagawa A."/>
            <person name="Shiraki T."/>
            <person name="Sogabe Y."/>
            <person name="Tagami M."/>
            <person name="Tagawa A."/>
            <person name="Takahashi F."/>
            <person name="Takaku-Akahira S."/>
            <person name="Takeda Y."/>
            <person name="Tanaka T."/>
            <person name="Tomaru A."/>
            <person name="Toya T."/>
            <person name="Yasunishi A."/>
            <person name="Muramatsu M."/>
            <person name="Hayashizaki Y."/>
        </authorList>
    </citation>
    <scope>NUCLEOTIDE SEQUENCE</scope>
    <source>
        <strain evidence="1">C57BL/6J</strain>
        <tissue evidence="1">Cerebellum</tissue>
    </source>
</reference>
<gene>
    <name evidence="2" type="primary">Eml5</name>
</gene>